<keyword evidence="3 15" id="KW-0547">Nucleotide-binding</keyword>
<comment type="catalytic activity">
    <reaction evidence="12 15">
        <text>Couples ATP hydrolysis with the unwinding of duplex DNA by translocating in the 3'-5' direction.</text>
        <dbReference type="EC" id="5.6.2.4"/>
    </reaction>
</comment>
<dbReference type="EC" id="5.6.2.4" evidence="13 15"/>
<evidence type="ECO:0000256" key="15">
    <source>
        <dbReference type="RuleBase" id="RU363016"/>
    </source>
</evidence>
<keyword evidence="8" id="KW-0238">DNA-binding</keyword>
<dbReference type="InterPro" id="IPR045562">
    <property type="entry name" value="RecG_dom3_C"/>
</dbReference>
<dbReference type="Gene3D" id="2.40.50.140">
    <property type="entry name" value="Nucleic acid-binding proteins"/>
    <property type="match status" value="1"/>
</dbReference>
<evidence type="ECO:0000256" key="13">
    <source>
        <dbReference type="ARBA" id="ARBA00034808"/>
    </source>
</evidence>
<dbReference type="Pfam" id="PF00270">
    <property type="entry name" value="DEAD"/>
    <property type="match status" value="1"/>
</dbReference>
<evidence type="ECO:0000256" key="5">
    <source>
        <dbReference type="ARBA" id="ARBA00022801"/>
    </source>
</evidence>
<dbReference type="EMBL" id="CP023434">
    <property type="protein sequence ID" value="AXY25410.1"/>
    <property type="molecule type" value="Genomic_DNA"/>
</dbReference>
<keyword evidence="10 15" id="KW-0234">DNA repair</keyword>
<dbReference type="GO" id="GO:0006310">
    <property type="term" value="P:DNA recombination"/>
    <property type="evidence" value="ECO:0007669"/>
    <property type="project" value="UniProtKB-UniRule"/>
</dbReference>
<evidence type="ECO:0000259" key="16">
    <source>
        <dbReference type="PROSITE" id="PS51192"/>
    </source>
</evidence>
<dbReference type="InterPro" id="IPR012340">
    <property type="entry name" value="NA-bd_OB-fold"/>
</dbReference>
<keyword evidence="5 15" id="KW-0378">Hydrolase</keyword>
<dbReference type="InterPro" id="IPR014001">
    <property type="entry name" value="Helicase_ATP-bd"/>
</dbReference>
<dbReference type="Pfam" id="PF19833">
    <property type="entry name" value="RecG_dom3_C"/>
    <property type="match status" value="1"/>
</dbReference>
<dbReference type="PROSITE" id="PS51192">
    <property type="entry name" value="HELICASE_ATP_BIND_1"/>
    <property type="match status" value="1"/>
</dbReference>
<dbReference type="Pfam" id="PF17191">
    <property type="entry name" value="RecG_wedge"/>
    <property type="match status" value="1"/>
</dbReference>
<evidence type="ECO:0000313" key="19">
    <source>
        <dbReference type="Proteomes" id="UP000263232"/>
    </source>
</evidence>
<dbReference type="GO" id="GO:0043138">
    <property type="term" value="F:3'-5' DNA helicase activity"/>
    <property type="evidence" value="ECO:0007669"/>
    <property type="project" value="UniProtKB-EC"/>
</dbReference>
<dbReference type="CDD" id="cd17992">
    <property type="entry name" value="DEXHc_RecG"/>
    <property type="match status" value="1"/>
</dbReference>
<dbReference type="GO" id="GO:0003677">
    <property type="term" value="F:DNA binding"/>
    <property type="evidence" value="ECO:0007669"/>
    <property type="project" value="UniProtKB-KW"/>
</dbReference>
<feature type="domain" description="Helicase ATP-binding" evidence="16">
    <location>
        <begin position="271"/>
        <end position="435"/>
    </location>
</feature>
<reference evidence="18 19" key="1">
    <citation type="submission" date="2017-09" db="EMBL/GenBank/DDBJ databases">
        <title>Complete genome sequence of Oxytococcus suis strain ZY16052.</title>
        <authorList>
            <person name="Li F."/>
        </authorList>
    </citation>
    <scope>NUCLEOTIDE SEQUENCE [LARGE SCALE GENOMIC DNA]</scope>
    <source>
        <strain evidence="18 19">ZY16052</strain>
    </source>
</reference>
<protein>
    <recommendedName>
        <fullName evidence="2 15">ATP-dependent DNA helicase RecG</fullName>
        <ecNumber evidence="13 15">5.6.2.4</ecNumber>
    </recommendedName>
</protein>
<name>A0A347WK03_9LACT</name>
<dbReference type="GO" id="GO:0016887">
    <property type="term" value="F:ATP hydrolysis activity"/>
    <property type="evidence" value="ECO:0007669"/>
    <property type="project" value="RHEA"/>
</dbReference>
<dbReference type="Pfam" id="PF00271">
    <property type="entry name" value="Helicase_C"/>
    <property type="match status" value="1"/>
</dbReference>
<dbReference type="InterPro" id="IPR011545">
    <property type="entry name" value="DEAD/DEAH_box_helicase_dom"/>
</dbReference>
<dbReference type="NCBIfam" id="TIGR00643">
    <property type="entry name" value="recG"/>
    <property type="match status" value="1"/>
</dbReference>
<dbReference type="KEGG" id="abae:CL176_05005"/>
<evidence type="ECO:0000256" key="8">
    <source>
        <dbReference type="ARBA" id="ARBA00023125"/>
    </source>
</evidence>
<keyword evidence="4 15" id="KW-0227">DNA damage</keyword>
<evidence type="ECO:0000256" key="1">
    <source>
        <dbReference type="ARBA" id="ARBA00007504"/>
    </source>
</evidence>
<evidence type="ECO:0000256" key="2">
    <source>
        <dbReference type="ARBA" id="ARBA00017846"/>
    </source>
</evidence>
<dbReference type="SMART" id="SM00490">
    <property type="entry name" value="HELICc"/>
    <property type="match status" value="1"/>
</dbReference>
<dbReference type="InterPro" id="IPR047112">
    <property type="entry name" value="RecG/Mfd"/>
</dbReference>
<proteinExistence type="inferred from homology"/>
<comment type="similarity">
    <text evidence="1 15">Belongs to the helicase family. RecG subfamily.</text>
</comment>
<dbReference type="CDD" id="cd04488">
    <property type="entry name" value="RecG_wedge_OBF"/>
    <property type="match status" value="1"/>
</dbReference>
<evidence type="ECO:0000256" key="9">
    <source>
        <dbReference type="ARBA" id="ARBA00023172"/>
    </source>
</evidence>
<dbReference type="InterPro" id="IPR027417">
    <property type="entry name" value="P-loop_NTPase"/>
</dbReference>
<dbReference type="Proteomes" id="UP000263232">
    <property type="component" value="Chromosome"/>
</dbReference>
<dbReference type="Gene3D" id="3.40.50.300">
    <property type="entry name" value="P-loop containing nucleotide triphosphate hydrolases"/>
    <property type="match status" value="2"/>
</dbReference>
<evidence type="ECO:0000256" key="11">
    <source>
        <dbReference type="ARBA" id="ARBA00023235"/>
    </source>
</evidence>
<keyword evidence="9 15" id="KW-0233">DNA recombination</keyword>
<dbReference type="PANTHER" id="PTHR47964">
    <property type="entry name" value="ATP-DEPENDENT DNA HELICASE HOMOLOG RECG, CHLOROPLASTIC"/>
    <property type="match status" value="1"/>
</dbReference>
<keyword evidence="19" id="KW-1185">Reference proteome</keyword>
<dbReference type="OrthoDB" id="9804325at2"/>
<evidence type="ECO:0000256" key="12">
    <source>
        <dbReference type="ARBA" id="ARBA00034617"/>
    </source>
</evidence>
<evidence type="ECO:0000256" key="14">
    <source>
        <dbReference type="ARBA" id="ARBA00048988"/>
    </source>
</evidence>
<dbReference type="NCBIfam" id="NF008168">
    <property type="entry name" value="PRK10917.2-2"/>
    <property type="match status" value="1"/>
</dbReference>
<organism evidence="18 19">
    <name type="scientific">Suicoccus acidiformans</name>
    <dbReference type="NCBI Taxonomy" id="2036206"/>
    <lineage>
        <taxon>Bacteria</taxon>
        <taxon>Bacillati</taxon>
        <taxon>Bacillota</taxon>
        <taxon>Bacilli</taxon>
        <taxon>Lactobacillales</taxon>
        <taxon>Aerococcaceae</taxon>
        <taxon>Suicoccus</taxon>
    </lineage>
</organism>
<evidence type="ECO:0000256" key="4">
    <source>
        <dbReference type="ARBA" id="ARBA00022763"/>
    </source>
</evidence>
<feature type="domain" description="Helicase C-terminal" evidence="17">
    <location>
        <begin position="454"/>
        <end position="614"/>
    </location>
</feature>
<gene>
    <name evidence="18" type="ORF">CL176_05005</name>
</gene>
<dbReference type="SUPFAM" id="SSF50249">
    <property type="entry name" value="Nucleic acid-binding proteins"/>
    <property type="match status" value="1"/>
</dbReference>
<evidence type="ECO:0000256" key="6">
    <source>
        <dbReference type="ARBA" id="ARBA00022806"/>
    </source>
</evidence>
<dbReference type="InterPro" id="IPR004609">
    <property type="entry name" value="ATP-dep_DNA_helicase_RecG"/>
</dbReference>
<sequence length="680" mass="76998">MSEKSWDDSITLLPGIGPKSAERFGELGIETIRNLMYHFPFRYEDIQERDIKTILDQEKVTLKGTVVTPPVVNYFGGRKSRLVFQLAVGDSDVIQVVFFNQPYLAKQIEVGDTQGVYGKWQSDRQNLLGMKLLKAQDEGAAFDPVYHATKGLKQSMIVKAIRQAFADYSTCIQDRLPAFLNEKYRLMPLKDALYQMHFPEDDAAHHQAERKIIFDEFFFYQWRLQQASFQQRQHTGIEVHYDVDDLKQLIQALPYELTNAQKQAVNEICYDLLAPYPMQRMLQGDVGSGKTLVAFLALYATLTAGYQGAMMVPTEILAKQHAQAFNETFASLDLQCELLVSHMPSKEKERVLANLASGESSVVIGTHALIQDQVQFANLGLVVIDEQHRFGVRQRHKLLSAHQKDKAINLLQMTATPIPRSLALSIYGEMSVSTIDELPKGRQPIQTKLAKASQINVVYQHMEEELAKGHQIYYVLPLIDQSENLADIDNVNEVYERLAQRFPQYNIGVLHGQLDKESQTEAMECFVTGQMQLLVATTMVEVGVNVPNATMIVIQSAERFGLAQLHQLRGRVGRSDLPSYCYLIGDPTTDQGKARLKIMAESQDGFYISQEDMKIRGSGEIFGQAQSGIPEFHYANLLEDQVILKVARKEVQQLLRHPEQMTEAELETLMAWSQGQMIEI</sequence>
<dbReference type="PANTHER" id="PTHR47964:SF1">
    <property type="entry name" value="ATP-DEPENDENT DNA HELICASE HOMOLOG RECG, CHLOROPLASTIC"/>
    <property type="match status" value="1"/>
</dbReference>
<evidence type="ECO:0000256" key="3">
    <source>
        <dbReference type="ARBA" id="ARBA00022741"/>
    </source>
</evidence>
<dbReference type="SMART" id="SM00487">
    <property type="entry name" value="DEXDc"/>
    <property type="match status" value="1"/>
</dbReference>
<accession>A0A347WK03</accession>
<dbReference type="RefSeq" id="WP_118990322.1">
    <property type="nucleotide sequence ID" value="NZ_CP023434.1"/>
</dbReference>
<evidence type="ECO:0000256" key="10">
    <source>
        <dbReference type="ARBA" id="ARBA00023204"/>
    </source>
</evidence>
<dbReference type="InterPro" id="IPR001650">
    <property type="entry name" value="Helicase_C-like"/>
</dbReference>
<comment type="function">
    <text evidence="15">Plays a critical role in recombination and DNA repair. Helps process Holliday junction intermediates to mature products by catalyzing branch migration. Has replication fork regression activity, unwinds stalled or blocked replication forks to make a HJ that can be resolved. Has a DNA unwinding activity characteristic of a DNA helicase with 3'-5' polarity.</text>
</comment>
<evidence type="ECO:0000256" key="7">
    <source>
        <dbReference type="ARBA" id="ARBA00022840"/>
    </source>
</evidence>
<evidence type="ECO:0000259" key="17">
    <source>
        <dbReference type="PROSITE" id="PS51194"/>
    </source>
</evidence>
<dbReference type="PROSITE" id="PS51194">
    <property type="entry name" value="HELICASE_CTER"/>
    <property type="match status" value="1"/>
</dbReference>
<keyword evidence="6 15" id="KW-0347">Helicase</keyword>
<keyword evidence="11" id="KW-0413">Isomerase</keyword>
<keyword evidence="7 15" id="KW-0067">ATP-binding</keyword>
<dbReference type="GO" id="GO:0005524">
    <property type="term" value="F:ATP binding"/>
    <property type="evidence" value="ECO:0007669"/>
    <property type="project" value="UniProtKB-KW"/>
</dbReference>
<evidence type="ECO:0000313" key="18">
    <source>
        <dbReference type="EMBL" id="AXY25410.1"/>
    </source>
</evidence>
<dbReference type="AlphaFoldDB" id="A0A347WK03"/>
<dbReference type="NCBIfam" id="NF008165">
    <property type="entry name" value="PRK10917.1-3"/>
    <property type="match status" value="1"/>
</dbReference>
<dbReference type="InterPro" id="IPR033454">
    <property type="entry name" value="RecG_wedge"/>
</dbReference>
<dbReference type="SUPFAM" id="SSF52540">
    <property type="entry name" value="P-loop containing nucleoside triphosphate hydrolases"/>
    <property type="match status" value="2"/>
</dbReference>
<comment type="catalytic activity">
    <reaction evidence="14 15">
        <text>ATP + H2O = ADP + phosphate + H(+)</text>
        <dbReference type="Rhea" id="RHEA:13065"/>
        <dbReference type="ChEBI" id="CHEBI:15377"/>
        <dbReference type="ChEBI" id="CHEBI:15378"/>
        <dbReference type="ChEBI" id="CHEBI:30616"/>
        <dbReference type="ChEBI" id="CHEBI:43474"/>
        <dbReference type="ChEBI" id="CHEBI:456216"/>
        <dbReference type="EC" id="5.6.2.4"/>
    </reaction>
</comment>
<dbReference type="GO" id="GO:0006281">
    <property type="term" value="P:DNA repair"/>
    <property type="evidence" value="ECO:0007669"/>
    <property type="project" value="UniProtKB-UniRule"/>
</dbReference>